<accession>A0ABQ0DI78</accession>
<keyword evidence="2" id="KW-1185">Reference proteome</keyword>
<evidence type="ECO:0000313" key="1">
    <source>
        <dbReference type="EMBL" id="GAB1222551.1"/>
    </source>
</evidence>
<reference evidence="1 2" key="1">
    <citation type="journal article" date="2019" name="PLoS Negl. Trop. Dis.">
        <title>Whole genome sequencing of Entamoeba nuttalli reveals mammalian host-related molecular signatures and a novel octapeptide-repeat surface protein.</title>
        <authorList>
            <person name="Tanaka M."/>
            <person name="Makiuchi T."/>
            <person name="Komiyama T."/>
            <person name="Shiina T."/>
            <person name="Osaki K."/>
            <person name="Tachibana H."/>
        </authorList>
    </citation>
    <scope>NUCLEOTIDE SEQUENCE [LARGE SCALE GENOMIC DNA]</scope>
    <source>
        <strain evidence="1 2">P19-061405</strain>
    </source>
</reference>
<comment type="caution">
    <text evidence="1">The sequence shown here is derived from an EMBL/GenBank/DDBJ whole genome shotgun (WGS) entry which is preliminary data.</text>
</comment>
<organism evidence="1 2">
    <name type="scientific">Entamoeba nuttalli</name>
    <dbReference type="NCBI Taxonomy" id="412467"/>
    <lineage>
        <taxon>Eukaryota</taxon>
        <taxon>Amoebozoa</taxon>
        <taxon>Evosea</taxon>
        <taxon>Archamoebae</taxon>
        <taxon>Mastigamoebida</taxon>
        <taxon>Entamoebidae</taxon>
        <taxon>Entamoeba</taxon>
    </lineage>
</organism>
<protein>
    <submittedName>
        <fullName evidence="1">Uncharacterized protein</fullName>
    </submittedName>
</protein>
<dbReference type="Proteomes" id="UP001628156">
    <property type="component" value="Unassembled WGS sequence"/>
</dbReference>
<name>A0ABQ0DI78_9EUKA</name>
<dbReference type="EMBL" id="BAAFRS010000115">
    <property type="protein sequence ID" value="GAB1222551.1"/>
    <property type="molecule type" value="Genomic_DNA"/>
</dbReference>
<sequence>MSEERYDEIQLALQHIEVNWNEMGQRIQSFNSYIEQANSTKEFKKIAGEASDLIGDLDESEKLLQACLDRLNTL</sequence>
<evidence type="ECO:0000313" key="2">
    <source>
        <dbReference type="Proteomes" id="UP001628156"/>
    </source>
</evidence>
<proteinExistence type="predicted"/>
<gene>
    <name evidence="1" type="ORF">ENUP19_0115G0012</name>
</gene>